<proteinExistence type="predicted"/>
<dbReference type="SUPFAM" id="SSF46689">
    <property type="entry name" value="Homeodomain-like"/>
    <property type="match status" value="1"/>
</dbReference>
<evidence type="ECO:0000313" key="6">
    <source>
        <dbReference type="EMBL" id="GCE76923.1"/>
    </source>
</evidence>
<comment type="caution">
    <text evidence="6">The sequence shown here is derived from an EMBL/GenBank/DDBJ whole genome shotgun (WGS) entry which is preliminary data.</text>
</comment>
<dbReference type="GO" id="GO:0000976">
    <property type="term" value="F:transcription cis-regulatory region binding"/>
    <property type="evidence" value="ECO:0007669"/>
    <property type="project" value="TreeGrafter"/>
</dbReference>
<dbReference type="PROSITE" id="PS50977">
    <property type="entry name" value="HTH_TETR_2"/>
    <property type="match status" value="1"/>
</dbReference>
<sequence>MTEDSPTTGRRAALRERHHRAILDAAAALMQETGGTDFTVDELAHRADVARRTVFNHFESLDDIVTTVCGEILGAVFDSMESHATPPVTGGTMFDELAHALTATDLVTPMAYLTRVLGGDAADALSPRRAAMVGRAFTEVSARMSGELLRRHPDADPLDVQLLVGSLMSGALALHSHWYAATGAADDEHSRQVWAALVDRLLAAARTGYGATPPSDGTPAR</sequence>
<protein>
    <recommendedName>
        <fullName evidence="5">HTH tetR-type domain-containing protein</fullName>
    </recommendedName>
</protein>
<dbReference type="RefSeq" id="WP_246013267.1">
    <property type="nucleotide sequence ID" value="NZ_BIMR01000148.1"/>
</dbReference>
<dbReference type="InterPro" id="IPR001647">
    <property type="entry name" value="HTH_TetR"/>
</dbReference>
<name>A0A402DS08_9CELL</name>
<dbReference type="Gene3D" id="1.10.357.10">
    <property type="entry name" value="Tetracycline Repressor, domain 2"/>
    <property type="match status" value="1"/>
</dbReference>
<dbReference type="InterPro" id="IPR009057">
    <property type="entry name" value="Homeodomain-like_sf"/>
</dbReference>
<feature type="domain" description="HTH tetR-type" evidence="5">
    <location>
        <begin position="16"/>
        <end position="76"/>
    </location>
</feature>
<evidence type="ECO:0000313" key="7">
    <source>
        <dbReference type="Proteomes" id="UP000289954"/>
    </source>
</evidence>
<dbReference type="PANTHER" id="PTHR30055:SF234">
    <property type="entry name" value="HTH-TYPE TRANSCRIPTIONAL REGULATOR BETI"/>
    <property type="match status" value="1"/>
</dbReference>
<evidence type="ECO:0000259" key="5">
    <source>
        <dbReference type="PROSITE" id="PS50977"/>
    </source>
</evidence>
<gene>
    <name evidence="6" type="ORF">CBZ_19790</name>
</gene>
<keyword evidence="2 4" id="KW-0238">DNA-binding</keyword>
<dbReference type="AlphaFoldDB" id="A0A402DS08"/>
<dbReference type="PRINTS" id="PR00455">
    <property type="entry name" value="HTHTETR"/>
</dbReference>
<dbReference type="GO" id="GO:0003700">
    <property type="term" value="F:DNA-binding transcription factor activity"/>
    <property type="evidence" value="ECO:0007669"/>
    <property type="project" value="TreeGrafter"/>
</dbReference>
<evidence type="ECO:0000256" key="3">
    <source>
        <dbReference type="ARBA" id="ARBA00023163"/>
    </source>
</evidence>
<accession>A0A402DS08</accession>
<keyword evidence="3" id="KW-0804">Transcription</keyword>
<keyword evidence="7" id="KW-1185">Reference proteome</keyword>
<dbReference type="PANTHER" id="PTHR30055">
    <property type="entry name" value="HTH-TYPE TRANSCRIPTIONAL REGULATOR RUTR"/>
    <property type="match status" value="1"/>
</dbReference>
<evidence type="ECO:0000256" key="2">
    <source>
        <dbReference type="ARBA" id="ARBA00023125"/>
    </source>
</evidence>
<dbReference type="Pfam" id="PF00440">
    <property type="entry name" value="TetR_N"/>
    <property type="match status" value="1"/>
</dbReference>
<dbReference type="Proteomes" id="UP000289954">
    <property type="component" value="Unassembled WGS sequence"/>
</dbReference>
<evidence type="ECO:0000256" key="1">
    <source>
        <dbReference type="ARBA" id="ARBA00023015"/>
    </source>
</evidence>
<feature type="DNA-binding region" description="H-T-H motif" evidence="4">
    <location>
        <begin position="39"/>
        <end position="58"/>
    </location>
</feature>
<dbReference type="EMBL" id="BIMR01000148">
    <property type="protein sequence ID" value="GCE76923.1"/>
    <property type="molecule type" value="Genomic_DNA"/>
</dbReference>
<organism evidence="6 7">
    <name type="scientific">Cellulomonas biazotea</name>
    <dbReference type="NCBI Taxonomy" id="1709"/>
    <lineage>
        <taxon>Bacteria</taxon>
        <taxon>Bacillati</taxon>
        <taxon>Actinomycetota</taxon>
        <taxon>Actinomycetes</taxon>
        <taxon>Micrococcales</taxon>
        <taxon>Cellulomonadaceae</taxon>
        <taxon>Cellulomonas</taxon>
    </lineage>
</organism>
<dbReference type="InterPro" id="IPR050109">
    <property type="entry name" value="HTH-type_TetR-like_transc_reg"/>
</dbReference>
<keyword evidence="1" id="KW-0805">Transcription regulation</keyword>
<reference evidence="6 7" key="1">
    <citation type="submission" date="2019-01" db="EMBL/GenBank/DDBJ databases">
        <title>Draft genome sequence of Cellulomonas takizawaensis strain TKZ-21.</title>
        <authorList>
            <person name="Yamamura H."/>
            <person name="Hayashi T."/>
            <person name="Hamada M."/>
            <person name="Serisawa Y."/>
            <person name="Matsuyama K."/>
            <person name="Nakagawa Y."/>
            <person name="Otoguro M."/>
            <person name="Yanagida F."/>
            <person name="Hayakawa M."/>
        </authorList>
    </citation>
    <scope>NUCLEOTIDE SEQUENCE [LARGE SCALE GENOMIC DNA]</scope>
    <source>
        <strain evidence="6 7">NBRC12680</strain>
    </source>
</reference>
<evidence type="ECO:0000256" key="4">
    <source>
        <dbReference type="PROSITE-ProRule" id="PRU00335"/>
    </source>
</evidence>